<name>A0A0K2T3W5_LEPSM</name>
<evidence type="ECO:0000313" key="1">
    <source>
        <dbReference type="EMBL" id="CDW20141.1"/>
    </source>
</evidence>
<dbReference type="AlphaFoldDB" id="A0A0K2T3W5"/>
<protein>
    <submittedName>
        <fullName evidence="1">Uncharacterized protein</fullName>
    </submittedName>
</protein>
<feature type="non-terminal residue" evidence="1">
    <location>
        <position position="1"/>
    </location>
</feature>
<accession>A0A0K2T3W5</accession>
<reference evidence="1" key="1">
    <citation type="submission" date="2014-05" db="EMBL/GenBank/DDBJ databases">
        <authorList>
            <person name="Chronopoulou M."/>
        </authorList>
    </citation>
    <scope>NUCLEOTIDE SEQUENCE</scope>
    <source>
        <tissue evidence="1">Whole organism</tissue>
    </source>
</reference>
<proteinExistence type="predicted"/>
<organism evidence="1">
    <name type="scientific">Lepeophtheirus salmonis</name>
    <name type="common">Salmon louse</name>
    <name type="synonym">Caligus salmonis</name>
    <dbReference type="NCBI Taxonomy" id="72036"/>
    <lineage>
        <taxon>Eukaryota</taxon>
        <taxon>Metazoa</taxon>
        <taxon>Ecdysozoa</taxon>
        <taxon>Arthropoda</taxon>
        <taxon>Crustacea</taxon>
        <taxon>Multicrustacea</taxon>
        <taxon>Hexanauplia</taxon>
        <taxon>Copepoda</taxon>
        <taxon>Siphonostomatoida</taxon>
        <taxon>Caligidae</taxon>
        <taxon>Lepeophtheirus</taxon>
    </lineage>
</organism>
<sequence>IMRSTSLDNLCHTAQETLAGPGDFVQNHHSHCTGSGFPLIFNLYSLEGWSSPRNKLHLLTTLYIKQPKRMKQCNWDSWNSNAHPGNH</sequence>
<dbReference type="EMBL" id="HACA01002780">
    <property type="protein sequence ID" value="CDW20141.1"/>
    <property type="molecule type" value="Transcribed_RNA"/>
</dbReference>